<dbReference type="Proteomes" id="UP000275385">
    <property type="component" value="Unassembled WGS sequence"/>
</dbReference>
<evidence type="ECO:0000259" key="10">
    <source>
        <dbReference type="SMART" id="SM01032"/>
    </source>
</evidence>
<dbReference type="EMBL" id="QVQW01000026">
    <property type="protein sequence ID" value="RKU44874.1"/>
    <property type="molecule type" value="Genomic_DNA"/>
</dbReference>
<evidence type="ECO:0000256" key="4">
    <source>
        <dbReference type="ARBA" id="ARBA00023204"/>
    </source>
</evidence>
<dbReference type="SUPFAM" id="SSF54001">
    <property type="entry name" value="Cysteine proteinases"/>
    <property type="match status" value="1"/>
</dbReference>
<dbReference type="InterPro" id="IPR018327">
    <property type="entry name" value="BHD_2"/>
</dbReference>
<accession>A0A420YAH5</accession>
<dbReference type="SMART" id="SM01031">
    <property type="entry name" value="BHD_2"/>
    <property type="match status" value="1"/>
</dbReference>
<dbReference type="STRING" id="177199.A0A420YAH5"/>
<evidence type="ECO:0000256" key="5">
    <source>
        <dbReference type="ARBA" id="ARBA00023242"/>
    </source>
</evidence>
<feature type="compositionally biased region" description="Basic and acidic residues" evidence="7">
    <location>
        <begin position="69"/>
        <end position="86"/>
    </location>
</feature>
<reference evidence="11 12" key="1">
    <citation type="submission" date="2018-08" db="EMBL/GenBank/DDBJ databases">
        <title>Draft genome of the lignicolous fungus Coniochaeta pulveracea.</title>
        <authorList>
            <person name="Borstlap C.J."/>
            <person name="De Witt R.N."/>
            <person name="Botha A."/>
            <person name="Volschenk H."/>
        </authorList>
    </citation>
    <scope>NUCLEOTIDE SEQUENCE [LARGE SCALE GENOMIC DNA]</scope>
    <source>
        <strain evidence="11 12">CAB683</strain>
    </source>
</reference>
<gene>
    <name evidence="11" type="ORF">DL546_007129</name>
</gene>
<dbReference type="Pfam" id="PF03835">
    <property type="entry name" value="Rad4"/>
    <property type="match status" value="1"/>
</dbReference>
<dbReference type="SMART" id="SM01032">
    <property type="entry name" value="BHD_3"/>
    <property type="match status" value="1"/>
</dbReference>
<feature type="region of interest" description="Disordered" evidence="7">
    <location>
        <begin position="651"/>
        <end position="679"/>
    </location>
</feature>
<keyword evidence="4" id="KW-0234">DNA repair</keyword>
<evidence type="ECO:0000256" key="2">
    <source>
        <dbReference type="ARBA" id="ARBA00009525"/>
    </source>
</evidence>
<dbReference type="InterPro" id="IPR042488">
    <property type="entry name" value="Rad4_BHD3_sf"/>
</dbReference>
<dbReference type="InterPro" id="IPR018328">
    <property type="entry name" value="Rad4_beta-hairpin_dom3"/>
</dbReference>
<comment type="similarity">
    <text evidence="2">Belongs to the XPC family.</text>
</comment>
<evidence type="ECO:0000259" key="8">
    <source>
        <dbReference type="SMART" id="SM01030"/>
    </source>
</evidence>
<dbReference type="InterPro" id="IPR018326">
    <property type="entry name" value="Rad4_beta-hairpin_dom1"/>
</dbReference>
<feature type="compositionally biased region" description="Acidic residues" evidence="7">
    <location>
        <begin position="99"/>
        <end position="114"/>
    </location>
</feature>
<dbReference type="Gene3D" id="3.30.60.290">
    <property type="entry name" value="Rad4, beta-hairpin domain BHD2"/>
    <property type="match status" value="1"/>
</dbReference>
<keyword evidence="5" id="KW-0539">Nucleus</keyword>
<dbReference type="GO" id="GO:0071942">
    <property type="term" value="C:XPC complex"/>
    <property type="evidence" value="ECO:0007669"/>
    <property type="project" value="TreeGrafter"/>
</dbReference>
<dbReference type="GO" id="GO:0003684">
    <property type="term" value="F:damaged DNA binding"/>
    <property type="evidence" value="ECO:0007669"/>
    <property type="project" value="InterPro"/>
</dbReference>
<feature type="domain" description="Rad4 beta-hairpin" evidence="10">
    <location>
        <begin position="709"/>
        <end position="783"/>
    </location>
</feature>
<dbReference type="GO" id="GO:0000111">
    <property type="term" value="C:nucleotide-excision repair factor 2 complex"/>
    <property type="evidence" value="ECO:0007669"/>
    <property type="project" value="TreeGrafter"/>
</dbReference>
<feature type="compositionally biased region" description="Basic and acidic residues" evidence="7">
    <location>
        <begin position="830"/>
        <end position="842"/>
    </location>
</feature>
<feature type="coiled-coil region" evidence="6">
    <location>
        <begin position="776"/>
        <end position="806"/>
    </location>
</feature>
<dbReference type="InterPro" id="IPR004583">
    <property type="entry name" value="DNA_repair_Rad4"/>
</dbReference>
<evidence type="ECO:0000259" key="9">
    <source>
        <dbReference type="SMART" id="SM01031"/>
    </source>
</evidence>
<comment type="caution">
    <text evidence="11">The sequence shown here is derived from an EMBL/GenBank/DDBJ whole genome shotgun (WGS) entry which is preliminary data.</text>
</comment>
<feature type="region of interest" description="Disordered" evidence="7">
    <location>
        <begin position="43"/>
        <end position="136"/>
    </location>
</feature>
<dbReference type="PANTHER" id="PTHR12135">
    <property type="entry name" value="DNA REPAIR PROTEIN XP-C / RAD4"/>
    <property type="match status" value="1"/>
</dbReference>
<protein>
    <recommendedName>
        <fullName evidence="13">DNA repair protein rad4</fullName>
    </recommendedName>
</protein>
<dbReference type="Gene3D" id="2.20.20.110">
    <property type="entry name" value="Rad4, beta-hairpin domain BHD1"/>
    <property type="match status" value="1"/>
</dbReference>
<feature type="region of interest" description="Disordered" evidence="7">
    <location>
        <begin position="1"/>
        <end position="31"/>
    </location>
</feature>
<feature type="region of interest" description="Disordered" evidence="7">
    <location>
        <begin position="825"/>
        <end position="889"/>
    </location>
</feature>
<dbReference type="Pfam" id="PF10405">
    <property type="entry name" value="BHD_3"/>
    <property type="match status" value="1"/>
</dbReference>
<dbReference type="GO" id="GO:0006289">
    <property type="term" value="P:nucleotide-excision repair"/>
    <property type="evidence" value="ECO:0007669"/>
    <property type="project" value="InterPro"/>
</dbReference>
<dbReference type="Gene3D" id="3.30.70.2460">
    <property type="entry name" value="Rad4, beta-hairpin domain BHD3"/>
    <property type="match status" value="1"/>
</dbReference>
<dbReference type="InterPro" id="IPR018325">
    <property type="entry name" value="Rad4/PNGase_transGLS-fold"/>
</dbReference>
<organism evidence="11 12">
    <name type="scientific">Coniochaeta pulveracea</name>
    <dbReference type="NCBI Taxonomy" id="177199"/>
    <lineage>
        <taxon>Eukaryota</taxon>
        <taxon>Fungi</taxon>
        <taxon>Dikarya</taxon>
        <taxon>Ascomycota</taxon>
        <taxon>Pezizomycotina</taxon>
        <taxon>Sordariomycetes</taxon>
        <taxon>Sordariomycetidae</taxon>
        <taxon>Coniochaetales</taxon>
        <taxon>Coniochaetaceae</taxon>
        <taxon>Coniochaeta</taxon>
    </lineage>
</organism>
<dbReference type="Pfam" id="PF10404">
    <property type="entry name" value="BHD_2"/>
    <property type="match status" value="1"/>
</dbReference>
<proteinExistence type="inferred from homology"/>
<evidence type="ECO:0000313" key="12">
    <source>
        <dbReference type="Proteomes" id="UP000275385"/>
    </source>
</evidence>
<evidence type="ECO:0008006" key="13">
    <source>
        <dbReference type="Google" id="ProtNLM"/>
    </source>
</evidence>
<dbReference type="GO" id="GO:0006298">
    <property type="term" value="P:mismatch repair"/>
    <property type="evidence" value="ECO:0007669"/>
    <property type="project" value="TreeGrafter"/>
</dbReference>
<keyword evidence="6" id="KW-0175">Coiled coil</keyword>
<dbReference type="OrthoDB" id="300780at2759"/>
<dbReference type="PANTHER" id="PTHR12135:SF0">
    <property type="entry name" value="DNA REPAIR PROTEIN COMPLEMENTING XP-C CELLS"/>
    <property type="match status" value="1"/>
</dbReference>
<dbReference type="Gene3D" id="3.90.260.10">
    <property type="entry name" value="Transglutaminase-like"/>
    <property type="match status" value="1"/>
</dbReference>
<comment type="subcellular location">
    <subcellularLocation>
        <location evidence="1">Nucleus</location>
    </subcellularLocation>
</comment>
<evidence type="ECO:0000256" key="3">
    <source>
        <dbReference type="ARBA" id="ARBA00022763"/>
    </source>
</evidence>
<dbReference type="InterPro" id="IPR036985">
    <property type="entry name" value="Transglutaminase-like_sf"/>
</dbReference>
<feature type="domain" description="Rad4 beta-hairpin" evidence="8">
    <location>
        <begin position="565"/>
        <end position="622"/>
    </location>
</feature>
<dbReference type="SMART" id="SM01030">
    <property type="entry name" value="BHD_1"/>
    <property type="match status" value="1"/>
</dbReference>
<dbReference type="GO" id="GO:0005737">
    <property type="term" value="C:cytoplasm"/>
    <property type="evidence" value="ECO:0007669"/>
    <property type="project" value="TreeGrafter"/>
</dbReference>
<dbReference type="Pfam" id="PF10403">
    <property type="entry name" value="BHD_1"/>
    <property type="match status" value="1"/>
</dbReference>
<evidence type="ECO:0000313" key="11">
    <source>
        <dbReference type="EMBL" id="RKU44874.1"/>
    </source>
</evidence>
<keyword evidence="12" id="KW-1185">Reference proteome</keyword>
<keyword evidence="3" id="KW-0227">DNA damage</keyword>
<dbReference type="GO" id="GO:0003697">
    <property type="term" value="F:single-stranded DNA binding"/>
    <property type="evidence" value="ECO:0007669"/>
    <property type="project" value="TreeGrafter"/>
</dbReference>
<evidence type="ECO:0000256" key="1">
    <source>
        <dbReference type="ARBA" id="ARBA00004123"/>
    </source>
</evidence>
<feature type="compositionally biased region" description="Acidic residues" evidence="7">
    <location>
        <begin position="859"/>
        <end position="882"/>
    </location>
</feature>
<name>A0A420YAH5_9PEZI</name>
<dbReference type="InterPro" id="IPR038765">
    <property type="entry name" value="Papain-like_cys_pep_sf"/>
</dbReference>
<sequence length="889" mass="99970">MAGRKRATPAVGLGNRRVSARLKGPAAQSDEVVPEVVREMLAEAGVTKRRQNVNDGDETPRPLKRKRPGERSAEKPARAKVQKEEATLLVNAPQHAVNEEEEEEEEEDEDEITFEDITIPKPTVQTMERDTDDEEDEDEMVFEDVPDMSALQNMAESQLQTPAGDEPQMMKLDLAAARAAMGPQRRAVDRRKALNKEQKQHRVEVHKMHLLCLIFHVSWRNRWCNDKAIQSALRPLLTAKMIKYLNPPDTLSQFGRTESLKNGIHEVATMWKIRFTITERGMRRALWAEDEEQLQNYELPEDMDSTLVKRDFSEAARTLQGSRDVGAQLFCALLRSAGVKTRLVCSLQPLACVPGAPTMPKPKPKPLGKPTKADLQRRALEIFRAKQEETPSSILSARRRLGHPNAAAYNIPTVSSRSSSSAPSHAPTTKRICNESPFPIYWVEVLDVAHQKWAPVDPLVTCTQWKPRALEPPASDRENLLSYVLAFSSEGSAKDVTRRYAKAYNSKTRKQRIDGLLGDQAILTSAGGRAGEGERWWRRTMKIYQKRFPDDVDSIEDVELNAAEAREAMPRNVADFKDHPVYALERHLRRNEVLITGASVAGTVGAGSKGLLERIYRRRDVRLARTRERWYRLGRVVKPGEEPVKIIPKKRVRRRGGRLESDDGKDEEEEDDPDKVGLFGDERLPDGSPLFMFEQTDLYVPPPVVDGRVPKNKFGNLDVYTPSMIPKGGAYIEHERASQAAFMAGVDYAPALTGFQFKGRKGTAVLRGAVVPKEAEEAVKAVIEGLENLEEEIERERRSRAALRMWSRFLKGLRIRQRIWAGVEDEEGEKEEKGKGVERRESEDEDMDDAAVSDAASDVTEELDFVEDDEGGGGFVMDDEDGGGGFMID</sequence>
<evidence type="ECO:0000256" key="6">
    <source>
        <dbReference type="SAM" id="Coils"/>
    </source>
</evidence>
<dbReference type="AlphaFoldDB" id="A0A420YAH5"/>
<feature type="compositionally biased region" description="Acidic residues" evidence="7">
    <location>
        <begin position="663"/>
        <end position="673"/>
    </location>
</feature>
<evidence type="ECO:0000256" key="7">
    <source>
        <dbReference type="SAM" id="MobiDB-lite"/>
    </source>
</evidence>
<feature type="domain" description="Rad4 beta-hairpin" evidence="9">
    <location>
        <begin position="624"/>
        <end position="702"/>
    </location>
</feature>